<dbReference type="Gene3D" id="3.30.1050.10">
    <property type="entry name" value="SCP2 sterol-binding domain"/>
    <property type="match status" value="1"/>
</dbReference>
<dbReference type="SUPFAM" id="SSF55718">
    <property type="entry name" value="SCP-like"/>
    <property type="match status" value="1"/>
</dbReference>
<dbReference type="Gene3D" id="3.40.630.30">
    <property type="match status" value="2"/>
</dbReference>
<dbReference type="InterPro" id="IPR016181">
    <property type="entry name" value="Acyl_CoA_acyltransferase"/>
</dbReference>
<dbReference type="Pfam" id="PF13527">
    <property type="entry name" value="Acetyltransf_9"/>
    <property type="match status" value="1"/>
</dbReference>
<dbReference type="InterPro" id="IPR041380">
    <property type="entry name" value="Acetyltransf_17"/>
</dbReference>
<reference evidence="3" key="1">
    <citation type="journal article" date="2011" name="MBio">
        <title>Novel metabolic attributes of the genus Cyanothece, comprising a group of unicellular nitrogen-fixing Cyanobacteria.</title>
        <authorList>
            <person name="Bandyopadhyay A."/>
            <person name="Elvitigala T."/>
            <person name="Welsh E."/>
            <person name="Stockel J."/>
            <person name="Liberton M."/>
            <person name="Min H."/>
            <person name="Sherman L.A."/>
            <person name="Pakrasi H.B."/>
        </authorList>
    </citation>
    <scope>NUCLEOTIDE SEQUENCE [LARGE SCALE GENOMIC DNA]</scope>
    <source>
        <strain evidence="3">PCC 7822</strain>
    </source>
</reference>
<dbReference type="RefSeq" id="WP_013321965.1">
    <property type="nucleotide sequence ID" value="NC_014501.1"/>
</dbReference>
<dbReference type="Pfam" id="PF17668">
    <property type="entry name" value="Acetyltransf_17"/>
    <property type="match status" value="1"/>
</dbReference>
<keyword evidence="3" id="KW-1185">Reference proteome</keyword>
<evidence type="ECO:0000313" key="2">
    <source>
        <dbReference type="EMBL" id="ADN13859.1"/>
    </source>
</evidence>
<accession>E0U9Q8</accession>
<organism evidence="2 3">
    <name type="scientific">Gloeothece verrucosa (strain PCC 7822)</name>
    <name type="common">Cyanothece sp. (strain PCC 7822)</name>
    <dbReference type="NCBI Taxonomy" id="497965"/>
    <lineage>
        <taxon>Bacteria</taxon>
        <taxon>Bacillati</taxon>
        <taxon>Cyanobacteriota</taxon>
        <taxon>Cyanophyceae</taxon>
        <taxon>Oscillatoriophycideae</taxon>
        <taxon>Chroococcales</taxon>
        <taxon>Aphanothecaceae</taxon>
        <taxon>Gloeothece</taxon>
        <taxon>Gloeothece verrucosa</taxon>
    </lineage>
</organism>
<gene>
    <name evidence="2" type="ordered locus">Cyan7822_1875</name>
</gene>
<protein>
    <submittedName>
        <fullName evidence="2">GCN5-related N-acetyltransferase</fullName>
    </submittedName>
</protein>
<dbReference type="Proteomes" id="UP000008206">
    <property type="component" value="Chromosome"/>
</dbReference>
<dbReference type="eggNOG" id="COG4552">
    <property type="taxonomic scope" value="Bacteria"/>
</dbReference>
<dbReference type="PANTHER" id="PTHR37817">
    <property type="entry name" value="N-ACETYLTRANSFERASE EIS"/>
    <property type="match status" value="1"/>
</dbReference>
<dbReference type="InterPro" id="IPR000182">
    <property type="entry name" value="GNAT_dom"/>
</dbReference>
<dbReference type="SUPFAM" id="SSF55729">
    <property type="entry name" value="Acyl-CoA N-acyltransferases (Nat)"/>
    <property type="match status" value="1"/>
</dbReference>
<name>E0U9Q8_GLOV7</name>
<dbReference type="GO" id="GO:0030649">
    <property type="term" value="P:aminoglycoside antibiotic catabolic process"/>
    <property type="evidence" value="ECO:0007669"/>
    <property type="project" value="TreeGrafter"/>
</dbReference>
<dbReference type="EMBL" id="CP002198">
    <property type="protein sequence ID" value="ADN13859.1"/>
    <property type="molecule type" value="Genomic_DNA"/>
</dbReference>
<dbReference type="OrthoDB" id="3498897at2"/>
<dbReference type="GO" id="GO:0034069">
    <property type="term" value="F:aminoglycoside N-acetyltransferase activity"/>
    <property type="evidence" value="ECO:0007669"/>
    <property type="project" value="TreeGrafter"/>
</dbReference>
<dbReference type="PANTHER" id="PTHR37817:SF1">
    <property type="entry name" value="N-ACETYLTRANSFERASE EIS"/>
    <property type="match status" value="1"/>
</dbReference>
<dbReference type="CDD" id="cd04301">
    <property type="entry name" value="NAT_SF"/>
    <property type="match status" value="1"/>
</dbReference>
<dbReference type="KEGG" id="cyj:Cyan7822_1875"/>
<dbReference type="AlphaFoldDB" id="E0U9Q8"/>
<dbReference type="PROSITE" id="PS51186">
    <property type="entry name" value="GNAT"/>
    <property type="match status" value="1"/>
</dbReference>
<feature type="domain" description="N-acetyltransferase" evidence="1">
    <location>
        <begin position="8"/>
        <end position="149"/>
    </location>
</feature>
<dbReference type="HOGENOM" id="CLU_050659_4_0_3"/>
<evidence type="ECO:0000313" key="3">
    <source>
        <dbReference type="Proteomes" id="UP000008206"/>
    </source>
</evidence>
<sequence length="392" mass="43986">MASQFQYTLIRNSTDEQTVVTLVAQCFGASLEESQDYVNNLGKESFRILCQDQEVLGSLGIYQMGQWYEGTRVPMAGIAAVGIAPQHRGRGVAYELVRQMVLELYQLKTPISVLYPATQVLYRKVGYEQGGSYCNWELPTAGLKLNDFELPISSVSPASDEIFKDIYSRKAQANNGNLDRHQALWQNILKAPEKEPIYAYLLGDKNQPEGYAIFTQHRHSDQFILSLKDWAVLTDRAAKRFWSFIAAHRSQITHVRWRGGLLEPSLLLLPEQTAKITDRMQWMLRIVDLPNALTKRGYPPALEAELHLEVTDDLLAANNGRFCLKIAQGQAEVSPGGKGEFQIDIRGLASLYTGFMSAYQLQLTGYLKATPASLATANLIFSSFNVSMPDFF</sequence>
<dbReference type="InterPro" id="IPR036527">
    <property type="entry name" value="SCP2_sterol-bd_dom_sf"/>
</dbReference>
<evidence type="ECO:0000259" key="1">
    <source>
        <dbReference type="PROSITE" id="PS51186"/>
    </source>
</evidence>
<proteinExistence type="predicted"/>
<dbReference type="InterPro" id="IPR051554">
    <property type="entry name" value="Acetyltransferase_Eis"/>
</dbReference>
<dbReference type="InterPro" id="IPR025559">
    <property type="entry name" value="Eis_dom"/>
</dbReference>
<dbReference type="STRING" id="497965.Cyan7822_1875"/>
<keyword evidence="2" id="KW-0808">Transferase</keyword>
<dbReference type="Pfam" id="PF13530">
    <property type="entry name" value="SCP2_2"/>
    <property type="match status" value="1"/>
</dbReference>